<evidence type="ECO:0000313" key="2">
    <source>
        <dbReference type="Proteomes" id="UP000789525"/>
    </source>
</evidence>
<name>A0ACA9LLN0_9GLOM</name>
<organism evidence="1 2">
    <name type="scientific">Acaulospora colombiana</name>
    <dbReference type="NCBI Taxonomy" id="27376"/>
    <lineage>
        <taxon>Eukaryota</taxon>
        <taxon>Fungi</taxon>
        <taxon>Fungi incertae sedis</taxon>
        <taxon>Mucoromycota</taxon>
        <taxon>Glomeromycotina</taxon>
        <taxon>Glomeromycetes</taxon>
        <taxon>Diversisporales</taxon>
        <taxon>Acaulosporaceae</taxon>
        <taxon>Acaulospora</taxon>
    </lineage>
</organism>
<protein>
    <submittedName>
        <fullName evidence="1">707_t:CDS:1</fullName>
    </submittedName>
</protein>
<evidence type="ECO:0000313" key="1">
    <source>
        <dbReference type="EMBL" id="CAG8537700.1"/>
    </source>
</evidence>
<dbReference type="EMBL" id="CAJVPT010007120">
    <property type="protein sequence ID" value="CAG8537700.1"/>
    <property type="molecule type" value="Genomic_DNA"/>
</dbReference>
<reference evidence="1" key="1">
    <citation type="submission" date="2021-06" db="EMBL/GenBank/DDBJ databases">
        <authorList>
            <person name="Kallberg Y."/>
            <person name="Tangrot J."/>
            <person name="Rosling A."/>
        </authorList>
    </citation>
    <scope>NUCLEOTIDE SEQUENCE</scope>
    <source>
        <strain evidence="1">CL356</strain>
    </source>
</reference>
<gene>
    <name evidence="1" type="ORF">ACOLOM_LOCUS4340</name>
</gene>
<dbReference type="Proteomes" id="UP000789525">
    <property type="component" value="Unassembled WGS sequence"/>
</dbReference>
<proteinExistence type="predicted"/>
<sequence>MLSNTLELQLPPLCPERTAVQLSSLRRGIIQPQEVESVRACKCSENPTIMPLLTLDKDLRFFYNIFSPKGSVLDTSKPTVLLLHPVFFDQTFFAPQYTDDEMAEKFNLILLDHHYHGGTQTTLDDEKYDFDLTAEYLGQHKDMLDTVLDSGDDLEETLPQTENDPRFASLETEERHEAFMATNQIQPKNRRLLTKAYSAVFDETAPPASNWPRIKIPVLIAHGGQLQFVIRSNNEGAAYHPFWTTLLHRDGTRPLQSYFPRIYQESNNRLIFRRNYNLGSLFIVCAGSNVNKHAQVIGDLFTELAQGPSGPAISNFCIITQPATIVWAGNEDESVTTIA</sequence>
<comment type="caution">
    <text evidence="1">The sequence shown here is derived from an EMBL/GenBank/DDBJ whole genome shotgun (WGS) entry which is preliminary data.</text>
</comment>
<keyword evidence="2" id="KW-1185">Reference proteome</keyword>
<accession>A0ACA9LLN0</accession>